<feature type="transmembrane region" description="Helical" evidence="1">
    <location>
        <begin position="98"/>
        <end position="116"/>
    </location>
</feature>
<evidence type="ECO:0000313" key="2">
    <source>
        <dbReference type="EMBL" id="NMM97156.1"/>
    </source>
</evidence>
<feature type="transmembrane region" description="Helical" evidence="1">
    <location>
        <begin position="64"/>
        <end position="86"/>
    </location>
</feature>
<dbReference type="RefSeq" id="WP_169240045.1">
    <property type="nucleotide sequence ID" value="NZ_JAAIIG010000001.1"/>
</dbReference>
<sequence>MYCRKNSSGQWIIGNGNQSPVILSSAHCKSQFEAKKIAQTIDGFNIPLPEPTPGKGKIWFCMRFFLWISLALSSMLNIYYFFRYGFPSGRWWLVPHESILIDILLIAVVGVVSTAIHEFGHMVFGRSWTVSAQMLHRVISTNLNHVWAWPRIRRIEAISAGLIFDSVLLSALFAVQIIFDNAYAASAASTVCLRMVWQLGFHAIRDGRLLIVLALDKPLFFNKPSNNSEHLLSVILRLFGYATDLFMIWQWPIVLTIGLLEA</sequence>
<keyword evidence="1" id="KW-1133">Transmembrane helix</keyword>
<keyword evidence="1" id="KW-0812">Transmembrane</keyword>
<dbReference type="AlphaFoldDB" id="A0A7Y0HVF6"/>
<comment type="caution">
    <text evidence="2">The sequence shown here is derived from an EMBL/GenBank/DDBJ whole genome shotgun (WGS) entry which is preliminary data.</text>
</comment>
<feature type="transmembrane region" description="Helical" evidence="1">
    <location>
        <begin position="157"/>
        <end position="179"/>
    </location>
</feature>
<dbReference type="Proteomes" id="UP000543419">
    <property type="component" value="Unassembled WGS sequence"/>
</dbReference>
<gene>
    <name evidence="2" type="ORF">G1C97_0105</name>
</gene>
<reference evidence="2 3" key="1">
    <citation type="submission" date="2020-02" db="EMBL/GenBank/DDBJ databases">
        <title>Characterization of phylogenetic diversity of novel bifidobacterial species isolated in Czech ZOOs.</title>
        <authorList>
            <person name="Lugli G.A."/>
            <person name="Vera N.B."/>
            <person name="Ventura M."/>
        </authorList>
    </citation>
    <scope>NUCLEOTIDE SEQUENCE [LARGE SCALE GENOMIC DNA]</scope>
    <source>
        <strain evidence="2 3">DSM 109959</strain>
    </source>
</reference>
<evidence type="ECO:0000313" key="3">
    <source>
        <dbReference type="Proteomes" id="UP000543419"/>
    </source>
</evidence>
<protein>
    <submittedName>
        <fullName evidence="2">Uncharacterized protein</fullName>
    </submittedName>
</protein>
<feature type="transmembrane region" description="Helical" evidence="1">
    <location>
        <begin position="238"/>
        <end position="260"/>
    </location>
</feature>
<keyword evidence="3" id="KW-1185">Reference proteome</keyword>
<evidence type="ECO:0000256" key="1">
    <source>
        <dbReference type="SAM" id="Phobius"/>
    </source>
</evidence>
<proteinExistence type="predicted"/>
<organism evidence="2 3">
    <name type="scientific">Bifidobacterium olomucense</name>
    <dbReference type="NCBI Taxonomy" id="2675324"/>
    <lineage>
        <taxon>Bacteria</taxon>
        <taxon>Bacillati</taxon>
        <taxon>Actinomycetota</taxon>
        <taxon>Actinomycetes</taxon>
        <taxon>Bifidobacteriales</taxon>
        <taxon>Bifidobacteriaceae</taxon>
        <taxon>Bifidobacterium</taxon>
    </lineage>
</organism>
<accession>A0A7Y0HVF6</accession>
<name>A0A7Y0HVF6_9BIFI</name>
<keyword evidence="1" id="KW-0472">Membrane</keyword>
<dbReference type="EMBL" id="JAAIIG010000001">
    <property type="protein sequence ID" value="NMM97156.1"/>
    <property type="molecule type" value="Genomic_DNA"/>
</dbReference>